<name>A0A835PQ31_VANPL</name>
<dbReference type="GO" id="GO:0004197">
    <property type="term" value="F:cysteine-type endopeptidase activity"/>
    <property type="evidence" value="ECO:0007669"/>
    <property type="project" value="TreeGrafter"/>
</dbReference>
<dbReference type="PANTHER" id="PTHR12000:SF50">
    <property type="entry name" value="VACUOLAR-PROCESSING ENZYME GAMMA-ISOZYME"/>
    <property type="match status" value="1"/>
</dbReference>
<sequence length="102" mass="11450">HGGPYVLSMPQTPHLYADDFIKILKSKHDFHSYKSMVIYIDGSESGTIFEGLLPEDINIYATTATNFYELSWATYCPGSSGVPLAYKTCLGDLYSVSWLEDR</sequence>
<accession>A0A835PQ31</accession>
<proteinExistence type="inferred from homology"/>
<dbReference type="AlphaFoldDB" id="A0A835PQ31"/>
<dbReference type="InterPro" id="IPR001096">
    <property type="entry name" value="Peptidase_C13"/>
</dbReference>
<dbReference type="GO" id="GO:0005773">
    <property type="term" value="C:vacuole"/>
    <property type="evidence" value="ECO:0007669"/>
    <property type="project" value="GOC"/>
</dbReference>
<organism evidence="2 3">
    <name type="scientific">Vanilla planifolia</name>
    <name type="common">Vanilla</name>
    <dbReference type="NCBI Taxonomy" id="51239"/>
    <lineage>
        <taxon>Eukaryota</taxon>
        <taxon>Viridiplantae</taxon>
        <taxon>Streptophyta</taxon>
        <taxon>Embryophyta</taxon>
        <taxon>Tracheophyta</taxon>
        <taxon>Spermatophyta</taxon>
        <taxon>Magnoliopsida</taxon>
        <taxon>Liliopsida</taxon>
        <taxon>Asparagales</taxon>
        <taxon>Orchidaceae</taxon>
        <taxon>Vanilloideae</taxon>
        <taxon>Vanilleae</taxon>
        <taxon>Vanilla</taxon>
    </lineage>
</organism>
<dbReference type="Proteomes" id="UP000639772">
    <property type="component" value="Chromosome 13"/>
</dbReference>
<evidence type="ECO:0000256" key="1">
    <source>
        <dbReference type="ARBA" id="ARBA00009941"/>
    </source>
</evidence>
<dbReference type="EMBL" id="JADCNM010000013">
    <property type="protein sequence ID" value="KAG0456301.1"/>
    <property type="molecule type" value="Genomic_DNA"/>
</dbReference>
<dbReference type="GO" id="GO:0051603">
    <property type="term" value="P:proteolysis involved in protein catabolic process"/>
    <property type="evidence" value="ECO:0007669"/>
    <property type="project" value="TreeGrafter"/>
</dbReference>
<evidence type="ECO:0000313" key="3">
    <source>
        <dbReference type="Proteomes" id="UP000639772"/>
    </source>
</evidence>
<dbReference type="Pfam" id="PF01650">
    <property type="entry name" value="Peptidase_C13"/>
    <property type="match status" value="1"/>
</dbReference>
<gene>
    <name evidence="2" type="ORF">HPP92_024089</name>
</gene>
<comment type="similarity">
    <text evidence="1">Belongs to the peptidase C13 family.</text>
</comment>
<dbReference type="Gene3D" id="3.40.50.1460">
    <property type="match status" value="1"/>
</dbReference>
<dbReference type="PANTHER" id="PTHR12000">
    <property type="entry name" value="HEMOGLOBINASE FAMILY MEMBER"/>
    <property type="match status" value="1"/>
</dbReference>
<dbReference type="GO" id="GO:0006624">
    <property type="term" value="P:vacuolar protein processing"/>
    <property type="evidence" value="ECO:0007669"/>
    <property type="project" value="TreeGrafter"/>
</dbReference>
<protein>
    <submittedName>
        <fullName evidence="2">Uncharacterized protein</fullName>
    </submittedName>
</protein>
<comment type="caution">
    <text evidence="2">The sequence shown here is derived from an EMBL/GenBank/DDBJ whole genome shotgun (WGS) entry which is preliminary data.</text>
</comment>
<dbReference type="OrthoDB" id="991164at2759"/>
<feature type="non-terminal residue" evidence="2">
    <location>
        <position position="1"/>
    </location>
</feature>
<evidence type="ECO:0000313" key="2">
    <source>
        <dbReference type="EMBL" id="KAG0456301.1"/>
    </source>
</evidence>
<reference evidence="2 3" key="1">
    <citation type="journal article" date="2020" name="Nat. Food">
        <title>A phased Vanilla planifolia genome enables genetic improvement of flavour and production.</title>
        <authorList>
            <person name="Hasing T."/>
            <person name="Tang H."/>
            <person name="Brym M."/>
            <person name="Khazi F."/>
            <person name="Huang T."/>
            <person name="Chambers A.H."/>
        </authorList>
    </citation>
    <scope>NUCLEOTIDE SEQUENCE [LARGE SCALE GENOMIC DNA]</scope>
    <source>
        <tissue evidence="2">Leaf</tissue>
    </source>
</reference>